<keyword evidence="5 10" id="KW-0547">Nucleotide-binding</keyword>
<evidence type="ECO:0000256" key="5">
    <source>
        <dbReference type="ARBA" id="ARBA00022741"/>
    </source>
</evidence>
<keyword evidence="4" id="KW-0808">Transferase</keyword>
<organism evidence="14 15">
    <name type="scientific">Chilo suppressalis</name>
    <name type="common">Asiatic rice borer moth</name>
    <dbReference type="NCBI Taxonomy" id="168631"/>
    <lineage>
        <taxon>Eukaryota</taxon>
        <taxon>Metazoa</taxon>
        <taxon>Ecdysozoa</taxon>
        <taxon>Arthropoda</taxon>
        <taxon>Hexapoda</taxon>
        <taxon>Insecta</taxon>
        <taxon>Pterygota</taxon>
        <taxon>Neoptera</taxon>
        <taxon>Endopterygota</taxon>
        <taxon>Lepidoptera</taxon>
        <taxon>Glossata</taxon>
        <taxon>Ditrysia</taxon>
        <taxon>Pyraloidea</taxon>
        <taxon>Crambidae</taxon>
        <taxon>Crambinae</taxon>
        <taxon>Chilo</taxon>
    </lineage>
</organism>
<name>A0ABN8BFT5_CHISP</name>
<evidence type="ECO:0000256" key="4">
    <source>
        <dbReference type="ARBA" id="ARBA00022679"/>
    </source>
</evidence>
<dbReference type="EMBL" id="OU963900">
    <property type="protein sequence ID" value="CAH0407157.1"/>
    <property type="molecule type" value="Genomic_DNA"/>
</dbReference>
<feature type="region of interest" description="Disordered" evidence="12">
    <location>
        <begin position="280"/>
        <end position="309"/>
    </location>
</feature>
<comment type="catalytic activity">
    <reaction evidence="8">
        <text>L-threonyl-[protein] + ATP = O-phospho-L-threonyl-[protein] + ADP + H(+)</text>
        <dbReference type="Rhea" id="RHEA:46608"/>
        <dbReference type="Rhea" id="RHEA-COMP:11060"/>
        <dbReference type="Rhea" id="RHEA-COMP:11605"/>
        <dbReference type="ChEBI" id="CHEBI:15378"/>
        <dbReference type="ChEBI" id="CHEBI:30013"/>
        <dbReference type="ChEBI" id="CHEBI:30616"/>
        <dbReference type="ChEBI" id="CHEBI:61977"/>
        <dbReference type="ChEBI" id="CHEBI:456216"/>
        <dbReference type="EC" id="2.7.11.1"/>
    </reaction>
</comment>
<evidence type="ECO:0000313" key="14">
    <source>
        <dbReference type="EMBL" id="CAH0407157.1"/>
    </source>
</evidence>
<evidence type="ECO:0000313" key="15">
    <source>
        <dbReference type="Proteomes" id="UP001153292"/>
    </source>
</evidence>
<feature type="binding site" evidence="10">
    <location>
        <position position="40"/>
    </location>
    <ligand>
        <name>ATP</name>
        <dbReference type="ChEBI" id="CHEBI:30616"/>
    </ligand>
</feature>
<evidence type="ECO:0000256" key="7">
    <source>
        <dbReference type="ARBA" id="ARBA00022840"/>
    </source>
</evidence>
<dbReference type="Proteomes" id="UP001153292">
    <property type="component" value="Chromosome 7"/>
</dbReference>
<sequence length="458" mass="50446">MAAGGEFVEGWLVAQVLGEGAYGEVRLLVHGRSGACVALKAVEAGESQGAGSREAAIHRALRHPHVLRCLGERRHLQRHYLFLEYAQGGELFDRIEPDVGMSEGMARRYWRQTVEGVRYLHSRGVAHRDLKPENLLLDAHDNIKISDFGMATLFRHGATERLLTRVCGTLPYAAPEVLRPPYRAPPADLWAAGLVLAAMLAGELPWERACPEDARYAAWAAWVDGAAGEGDAPPPPPPPPFNKVSRAALHVVRRVLAPAPRRRPTLARLLAHSWLTEGGPTHAESGRLWRSQPAAAGAGDHDHDRDRDQCDGALSAAAGAVDALMSHSQPAHVDDLLLASQLSPPCTQPDISGRVVRRMTRLRVRGDEESALRALGAAALQLGYAARRLHRHVMAIECDSEVKMRAWVARGSGGALLLEFRRSRGCGLEFKRRYLKLREQLQHLAIRDHRHQEEPMQH</sequence>
<keyword evidence="6" id="KW-0418">Kinase</keyword>
<comment type="similarity">
    <text evidence="1">Belongs to the protein kinase superfamily. CAMK Ser/Thr protein kinase family. NIM1 subfamily.</text>
</comment>
<dbReference type="PROSITE" id="PS50011">
    <property type="entry name" value="PROTEIN_KINASE_DOM"/>
    <property type="match status" value="1"/>
</dbReference>
<evidence type="ECO:0000256" key="6">
    <source>
        <dbReference type="ARBA" id="ARBA00022777"/>
    </source>
</evidence>
<evidence type="ECO:0000256" key="11">
    <source>
        <dbReference type="RuleBase" id="RU000304"/>
    </source>
</evidence>
<evidence type="ECO:0000256" key="8">
    <source>
        <dbReference type="ARBA" id="ARBA00047899"/>
    </source>
</evidence>
<evidence type="ECO:0000256" key="10">
    <source>
        <dbReference type="PROSITE-ProRule" id="PRU10141"/>
    </source>
</evidence>
<evidence type="ECO:0000256" key="12">
    <source>
        <dbReference type="SAM" id="MobiDB-lite"/>
    </source>
</evidence>
<evidence type="ECO:0000259" key="13">
    <source>
        <dbReference type="PROSITE" id="PS50011"/>
    </source>
</evidence>
<keyword evidence="3 11" id="KW-0723">Serine/threonine-protein kinase</keyword>
<evidence type="ECO:0000256" key="9">
    <source>
        <dbReference type="ARBA" id="ARBA00048679"/>
    </source>
</evidence>
<feature type="compositionally biased region" description="Basic and acidic residues" evidence="12">
    <location>
        <begin position="299"/>
        <end position="309"/>
    </location>
</feature>
<evidence type="ECO:0000256" key="1">
    <source>
        <dbReference type="ARBA" id="ARBA00010791"/>
    </source>
</evidence>
<reference evidence="14" key="1">
    <citation type="submission" date="2021-12" db="EMBL/GenBank/DDBJ databases">
        <authorList>
            <person name="King R."/>
        </authorList>
    </citation>
    <scope>NUCLEOTIDE SEQUENCE</scope>
</reference>
<dbReference type="SUPFAM" id="SSF56112">
    <property type="entry name" value="Protein kinase-like (PK-like)"/>
    <property type="match status" value="1"/>
</dbReference>
<dbReference type="PANTHER" id="PTHR24346:SF107">
    <property type="entry name" value="SERINE_THREONINE-PROTEIN KINASE CHK1"/>
    <property type="match status" value="1"/>
</dbReference>
<dbReference type="InterPro" id="IPR008271">
    <property type="entry name" value="Ser/Thr_kinase_AS"/>
</dbReference>
<proteinExistence type="inferred from homology"/>
<dbReference type="InterPro" id="IPR000719">
    <property type="entry name" value="Prot_kinase_dom"/>
</dbReference>
<dbReference type="InterPro" id="IPR017441">
    <property type="entry name" value="Protein_kinase_ATP_BS"/>
</dbReference>
<dbReference type="PROSITE" id="PS00108">
    <property type="entry name" value="PROTEIN_KINASE_ST"/>
    <property type="match status" value="1"/>
</dbReference>
<dbReference type="InterPro" id="IPR011009">
    <property type="entry name" value="Kinase-like_dom_sf"/>
</dbReference>
<protein>
    <recommendedName>
        <fullName evidence="2">non-specific serine/threonine protein kinase</fullName>
        <ecNumber evidence="2">2.7.11.1</ecNumber>
    </recommendedName>
</protein>
<evidence type="ECO:0000256" key="2">
    <source>
        <dbReference type="ARBA" id="ARBA00012513"/>
    </source>
</evidence>
<keyword evidence="7 10" id="KW-0067">ATP-binding</keyword>
<dbReference type="PANTHER" id="PTHR24346">
    <property type="entry name" value="MAP/MICROTUBULE AFFINITY-REGULATING KINASE"/>
    <property type="match status" value="1"/>
</dbReference>
<keyword evidence="15" id="KW-1185">Reference proteome</keyword>
<accession>A0ABN8BFT5</accession>
<dbReference type="SMART" id="SM00220">
    <property type="entry name" value="S_TKc"/>
    <property type="match status" value="1"/>
</dbReference>
<comment type="catalytic activity">
    <reaction evidence="9">
        <text>L-seryl-[protein] + ATP = O-phospho-L-seryl-[protein] + ADP + H(+)</text>
        <dbReference type="Rhea" id="RHEA:17989"/>
        <dbReference type="Rhea" id="RHEA-COMP:9863"/>
        <dbReference type="Rhea" id="RHEA-COMP:11604"/>
        <dbReference type="ChEBI" id="CHEBI:15378"/>
        <dbReference type="ChEBI" id="CHEBI:29999"/>
        <dbReference type="ChEBI" id="CHEBI:30616"/>
        <dbReference type="ChEBI" id="CHEBI:83421"/>
        <dbReference type="ChEBI" id="CHEBI:456216"/>
        <dbReference type="EC" id="2.7.11.1"/>
    </reaction>
</comment>
<feature type="domain" description="Protein kinase" evidence="13">
    <location>
        <begin position="11"/>
        <end position="275"/>
    </location>
</feature>
<evidence type="ECO:0000256" key="3">
    <source>
        <dbReference type="ARBA" id="ARBA00022527"/>
    </source>
</evidence>
<dbReference type="PROSITE" id="PS00107">
    <property type="entry name" value="PROTEIN_KINASE_ATP"/>
    <property type="match status" value="1"/>
</dbReference>
<gene>
    <name evidence="14" type="ORF">CHILSU_LOCUS10553</name>
</gene>
<dbReference type="Pfam" id="PF00069">
    <property type="entry name" value="Pkinase"/>
    <property type="match status" value="1"/>
</dbReference>
<dbReference type="EC" id="2.7.11.1" evidence="2"/>
<dbReference type="Gene3D" id="1.10.510.10">
    <property type="entry name" value="Transferase(Phosphotransferase) domain 1"/>
    <property type="match status" value="1"/>
</dbReference>